<organism evidence="2 3">
    <name type="scientific">Rickettsia asembonensis</name>
    <dbReference type="NCBI Taxonomy" id="1068590"/>
    <lineage>
        <taxon>Bacteria</taxon>
        <taxon>Pseudomonadati</taxon>
        <taxon>Pseudomonadota</taxon>
        <taxon>Alphaproteobacteria</taxon>
        <taxon>Rickettsiales</taxon>
        <taxon>Rickettsiaceae</taxon>
        <taxon>Rickettsieae</taxon>
        <taxon>Rickettsia</taxon>
        <taxon>spotted fever group</taxon>
    </lineage>
</organism>
<sequence length="126" mass="13681">MSKISYQIDYVNISADTDNKLVTVMPTGAGANTLNININNKAPLVINCNDLEPTDNPLVFQLNSDVAASNGLRSLIVDYTDIKNIFEGLTISYDEKLGTRTFSEPADSINNTPTLGNTPIDETENV</sequence>
<dbReference type="AlphaFoldDB" id="A0A0C2LZF3"/>
<keyword evidence="3" id="KW-1185">Reference proteome</keyword>
<comment type="caution">
    <text evidence="2">The sequence shown here is derived from an EMBL/GenBank/DDBJ whole genome shotgun (WGS) entry which is preliminary data.</text>
</comment>
<gene>
    <name evidence="2" type="ORF">SB78_03555</name>
</gene>
<dbReference type="EMBL" id="JWSW01000022">
    <property type="protein sequence ID" value="KIJ88802.1"/>
    <property type="molecule type" value="Genomic_DNA"/>
</dbReference>
<feature type="region of interest" description="Disordered" evidence="1">
    <location>
        <begin position="102"/>
        <end position="126"/>
    </location>
</feature>
<feature type="compositionally biased region" description="Polar residues" evidence="1">
    <location>
        <begin position="108"/>
        <end position="117"/>
    </location>
</feature>
<evidence type="ECO:0000313" key="3">
    <source>
        <dbReference type="Proteomes" id="UP000031952"/>
    </source>
</evidence>
<name>A0A0C2LZF3_9RICK</name>
<dbReference type="Proteomes" id="UP000031952">
    <property type="component" value="Unassembled WGS sequence"/>
</dbReference>
<protein>
    <submittedName>
        <fullName evidence="2">Uncharacterized protein</fullName>
    </submittedName>
</protein>
<evidence type="ECO:0000313" key="2">
    <source>
        <dbReference type="EMBL" id="KIJ88802.1"/>
    </source>
</evidence>
<proteinExistence type="predicted"/>
<accession>A0A0C2LZF3</accession>
<reference evidence="2 3" key="1">
    <citation type="submission" date="2014-12" db="EMBL/GenBank/DDBJ databases">
        <title>Whole genome sequence of Candidatus Rickettsia asemboensis strain NMRCii isolated from cat fleas in west Kenya.</title>
        <authorList>
            <person name="Jima D."/>
            <person name="Luce-Fedrow A."/>
            <person name="Yang Y."/>
            <person name="Maina A.N."/>
            <person name="Snesrud E.C."/>
            <person name="Jarman R.G."/>
            <person name="Richards A.L."/>
            <person name="Hang J."/>
        </authorList>
    </citation>
    <scope>NUCLEOTIDE SEQUENCE [LARGE SCALE GENOMIC DNA]</scope>
    <source>
        <strain evidence="2 3">NMRCii</strain>
    </source>
</reference>
<evidence type="ECO:0000256" key="1">
    <source>
        <dbReference type="SAM" id="MobiDB-lite"/>
    </source>
</evidence>